<dbReference type="PANTHER" id="PTHR46018">
    <property type="entry name" value="ZINC PHOSPHODIESTERASE ELAC PROTEIN 1"/>
    <property type="match status" value="1"/>
</dbReference>
<dbReference type="Pfam" id="PF23023">
    <property type="entry name" value="Anti-Pycsar_Apyc1"/>
    <property type="match status" value="1"/>
</dbReference>
<evidence type="ECO:0000256" key="1">
    <source>
        <dbReference type="ARBA" id="ARBA00011738"/>
    </source>
</evidence>
<proteinExistence type="inferred from homology"/>
<accession>A0A1T5B0Z2</accession>
<feature type="domain" description="Metallo-beta-lactamase" evidence="9">
    <location>
        <begin position="205"/>
        <end position="272"/>
    </location>
</feature>
<keyword evidence="7 8" id="KW-0862">Zinc</keyword>
<dbReference type="InterPro" id="IPR013471">
    <property type="entry name" value="RNase_Z/BN"/>
</dbReference>
<dbReference type="SUPFAM" id="SSF56281">
    <property type="entry name" value="Metallo-hydrolase/oxidoreductase"/>
    <property type="match status" value="1"/>
</dbReference>
<dbReference type="PANTHER" id="PTHR46018:SF2">
    <property type="entry name" value="ZINC PHOSPHODIESTERASE ELAC PROTEIN 1"/>
    <property type="match status" value="1"/>
</dbReference>
<dbReference type="AlphaFoldDB" id="A0A1T5B0Z2"/>
<feature type="binding site" evidence="8">
    <location>
        <position position="213"/>
    </location>
    <ligand>
        <name>Zn(2+)</name>
        <dbReference type="ChEBI" id="CHEBI:29105"/>
        <label>1</label>
        <note>catalytic</note>
    </ligand>
</feature>
<dbReference type="Proteomes" id="UP000190852">
    <property type="component" value="Unassembled WGS sequence"/>
</dbReference>
<keyword evidence="3 8" id="KW-0540">Nuclease</keyword>
<evidence type="ECO:0000256" key="6">
    <source>
        <dbReference type="ARBA" id="ARBA00022801"/>
    </source>
</evidence>
<evidence type="ECO:0000256" key="5">
    <source>
        <dbReference type="ARBA" id="ARBA00022759"/>
    </source>
</evidence>
<dbReference type="EMBL" id="FUYQ01000005">
    <property type="protein sequence ID" value="SKB40902.1"/>
    <property type="molecule type" value="Genomic_DNA"/>
</dbReference>
<comment type="subunit">
    <text evidence="1 8">Homodimer.</text>
</comment>
<keyword evidence="5 8" id="KW-0255">Endonuclease</keyword>
<evidence type="ECO:0000256" key="4">
    <source>
        <dbReference type="ARBA" id="ARBA00022723"/>
    </source>
</evidence>
<dbReference type="NCBIfam" id="NF000801">
    <property type="entry name" value="PRK00055.1-3"/>
    <property type="match status" value="1"/>
</dbReference>
<dbReference type="InterPro" id="IPR036866">
    <property type="entry name" value="RibonucZ/Hydroxyglut_hydro"/>
</dbReference>
<comment type="function">
    <text evidence="8">Zinc phosphodiesterase, which displays some tRNA 3'-processing endonuclease activity. Probably involved in tRNA maturation, by removing a 3'-trailer from precursor tRNA.</text>
</comment>
<evidence type="ECO:0000313" key="10">
    <source>
        <dbReference type="EMBL" id="SKB40902.1"/>
    </source>
</evidence>
<dbReference type="Gene3D" id="3.60.15.10">
    <property type="entry name" value="Ribonuclease Z/Hydroxyacylglutathione hydrolase-like"/>
    <property type="match status" value="1"/>
</dbReference>
<sequence length="304" mass="34685">MECFEVNILGCGSALPTTRHLATSQVVNLRDKLYMIDCGEATQVQMRRMRIKFSRLNHIFISHMHGDHCFGLPGLISTLGMLGRNGELVIHGPKETETYLRPILNTFCRELPYPIRFNHIAPDQHELIWEDRSISVYSIPLKHRLPTSGFLFVEKAKEAHIIKEMTDFYQIPIRLLPSIKRGEDYITPEGERIPNGRLTRPASTPKKYAYCSDTAYYEKIIPIIEGVDLLYHEATFASEDAARAKETFHSTARQAAEIARKANVKRLVIGHYSARYEELHTLKKEADEIFPGTILADEGMTLTV</sequence>
<dbReference type="HAMAP" id="MF_01818">
    <property type="entry name" value="RNase_Z_BN"/>
    <property type="match status" value="1"/>
</dbReference>
<dbReference type="CDD" id="cd07717">
    <property type="entry name" value="RNaseZ_ZiPD-like_MBL-fold"/>
    <property type="match status" value="1"/>
</dbReference>
<feature type="binding site" evidence="8">
    <location>
        <position position="65"/>
    </location>
    <ligand>
        <name>Zn(2+)</name>
        <dbReference type="ChEBI" id="CHEBI:29105"/>
        <label>1</label>
        <note>catalytic</note>
    </ligand>
</feature>
<feature type="binding site" evidence="8">
    <location>
        <position position="68"/>
    </location>
    <ligand>
        <name>Zn(2+)</name>
        <dbReference type="ChEBI" id="CHEBI:29105"/>
        <label>2</label>
        <note>catalytic</note>
    </ligand>
</feature>
<dbReference type="InterPro" id="IPR001279">
    <property type="entry name" value="Metallo-B-lactamas"/>
</dbReference>
<feature type="binding site" evidence="8">
    <location>
        <position position="271"/>
    </location>
    <ligand>
        <name>Zn(2+)</name>
        <dbReference type="ChEBI" id="CHEBI:29105"/>
        <label>2</label>
        <note>catalytic</note>
    </ligand>
</feature>
<feature type="binding site" evidence="8">
    <location>
        <position position="63"/>
    </location>
    <ligand>
        <name>Zn(2+)</name>
        <dbReference type="ChEBI" id="CHEBI:29105"/>
        <label>1</label>
        <note>catalytic</note>
    </ligand>
</feature>
<dbReference type="EC" id="3.1.26.11" evidence="8"/>
<dbReference type="GO" id="GO:0008270">
    <property type="term" value="F:zinc ion binding"/>
    <property type="evidence" value="ECO:0007669"/>
    <property type="project" value="UniProtKB-UniRule"/>
</dbReference>
<evidence type="ECO:0000256" key="3">
    <source>
        <dbReference type="ARBA" id="ARBA00022722"/>
    </source>
</evidence>
<evidence type="ECO:0000256" key="8">
    <source>
        <dbReference type="HAMAP-Rule" id="MF_01818"/>
    </source>
</evidence>
<keyword evidence="4 8" id="KW-0479">Metal-binding</keyword>
<keyword evidence="2 8" id="KW-0819">tRNA processing</keyword>
<name>A0A1T5B0Z2_9BACT</name>
<feature type="binding site" evidence="8">
    <location>
        <position position="213"/>
    </location>
    <ligand>
        <name>Zn(2+)</name>
        <dbReference type="ChEBI" id="CHEBI:29105"/>
        <label>2</label>
        <note>catalytic</note>
    </ligand>
</feature>
<keyword evidence="11" id="KW-1185">Reference proteome</keyword>
<protein>
    <recommendedName>
        <fullName evidence="8">Ribonuclease Z</fullName>
        <shortName evidence="8">RNase Z</shortName>
        <ecNumber evidence="8">3.1.26.11</ecNumber>
    </recommendedName>
    <alternativeName>
        <fullName evidence="8">tRNA 3 endonuclease</fullName>
    </alternativeName>
    <alternativeName>
        <fullName evidence="8">tRNase Z</fullName>
    </alternativeName>
</protein>
<feature type="active site" description="Proton acceptor" evidence="8">
    <location>
        <position position="67"/>
    </location>
</feature>
<dbReference type="RefSeq" id="WP_079682657.1">
    <property type="nucleotide sequence ID" value="NZ_FUYQ01000005.1"/>
</dbReference>
<evidence type="ECO:0000313" key="11">
    <source>
        <dbReference type="Proteomes" id="UP000190852"/>
    </source>
</evidence>
<dbReference type="Pfam" id="PF12706">
    <property type="entry name" value="Lactamase_B_2"/>
    <property type="match status" value="1"/>
</dbReference>
<feature type="binding site" evidence="8">
    <location>
        <position position="67"/>
    </location>
    <ligand>
        <name>Zn(2+)</name>
        <dbReference type="ChEBI" id="CHEBI:29105"/>
        <label>2</label>
        <note>catalytic</note>
    </ligand>
</feature>
<gene>
    <name evidence="8" type="primary">rnz</name>
    <name evidence="10" type="ORF">SAMN05660349_00988</name>
</gene>
<evidence type="ECO:0000256" key="2">
    <source>
        <dbReference type="ARBA" id="ARBA00022694"/>
    </source>
</evidence>
<keyword evidence="6 8" id="KW-0378">Hydrolase</keyword>
<comment type="cofactor">
    <cofactor evidence="8">
        <name>Zn(2+)</name>
        <dbReference type="ChEBI" id="CHEBI:29105"/>
    </cofactor>
    <text evidence="8">Binds 2 Zn(2+) ions.</text>
</comment>
<evidence type="ECO:0000256" key="7">
    <source>
        <dbReference type="ARBA" id="ARBA00022833"/>
    </source>
</evidence>
<dbReference type="GO" id="GO:0042781">
    <property type="term" value="F:3'-tRNA processing endoribonuclease activity"/>
    <property type="evidence" value="ECO:0007669"/>
    <property type="project" value="UniProtKB-UniRule"/>
</dbReference>
<comment type="similarity">
    <text evidence="8">Belongs to the RNase Z family.</text>
</comment>
<comment type="catalytic activity">
    <reaction evidence="8">
        <text>Endonucleolytic cleavage of RNA, removing extra 3' nucleotides from tRNA precursor, generating 3' termini of tRNAs. A 3'-hydroxy group is left at the tRNA terminus and a 5'-phosphoryl group is left at the trailer molecule.</text>
        <dbReference type="EC" id="3.1.26.11"/>
    </reaction>
</comment>
<feature type="binding site" evidence="8">
    <location>
        <position position="143"/>
    </location>
    <ligand>
        <name>Zn(2+)</name>
        <dbReference type="ChEBI" id="CHEBI:29105"/>
        <label>1</label>
        <note>catalytic</note>
    </ligand>
</feature>
<dbReference type="NCBIfam" id="TIGR02651">
    <property type="entry name" value="RNase_Z"/>
    <property type="match status" value="1"/>
</dbReference>
<evidence type="ECO:0000259" key="9">
    <source>
        <dbReference type="Pfam" id="PF12706"/>
    </source>
</evidence>
<reference evidence="11" key="1">
    <citation type="submission" date="2017-02" db="EMBL/GenBank/DDBJ databases">
        <authorList>
            <person name="Varghese N."/>
            <person name="Submissions S."/>
        </authorList>
    </citation>
    <scope>NUCLEOTIDE SEQUENCE [LARGE SCALE GENOMIC DNA]</scope>
    <source>
        <strain evidence="11">DSM 24967</strain>
    </source>
</reference>
<organism evidence="10 11">
    <name type="scientific">Parabacteroides chartae</name>
    <dbReference type="NCBI Taxonomy" id="1037355"/>
    <lineage>
        <taxon>Bacteria</taxon>
        <taxon>Pseudomonadati</taxon>
        <taxon>Bacteroidota</taxon>
        <taxon>Bacteroidia</taxon>
        <taxon>Bacteroidales</taxon>
        <taxon>Tannerellaceae</taxon>
        <taxon>Parabacteroides</taxon>
    </lineage>
</organism>